<keyword evidence="1" id="KW-0732">Signal</keyword>
<feature type="chain" id="PRO_5037653216" description="GIY-YIG domain-containing protein" evidence="1">
    <location>
        <begin position="29"/>
        <end position="376"/>
    </location>
</feature>
<evidence type="ECO:0000313" key="4">
    <source>
        <dbReference type="Proteomes" id="UP000694892"/>
    </source>
</evidence>
<feature type="signal peptide" evidence="1">
    <location>
        <begin position="1"/>
        <end position="28"/>
    </location>
</feature>
<reference evidence="4" key="1">
    <citation type="journal article" date="2016" name="Nature">
        <title>Genome evolution in the allotetraploid frog Xenopus laevis.</title>
        <authorList>
            <person name="Session A.M."/>
            <person name="Uno Y."/>
            <person name="Kwon T."/>
            <person name="Chapman J.A."/>
            <person name="Toyoda A."/>
            <person name="Takahashi S."/>
            <person name="Fukui A."/>
            <person name="Hikosaka A."/>
            <person name="Suzuki A."/>
            <person name="Kondo M."/>
            <person name="van Heeringen S.J."/>
            <person name="Quigley I."/>
            <person name="Heinz S."/>
            <person name="Ogino H."/>
            <person name="Ochi H."/>
            <person name="Hellsten U."/>
            <person name="Lyons J.B."/>
            <person name="Simakov O."/>
            <person name="Putnam N."/>
            <person name="Stites J."/>
            <person name="Kuroki Y."/>
            <person name="Tanaka T."/>
            <person name="Michiue T."/>
            <person name="Watanabe M."/>
            <person name="Bogdanovic O."/>
            <person name="Lister R."/>
            <person name="Georgiou G."/>
            <person name="Paranjpe S.S."/>
            <person name="van Kruijsbergen I."/>
            <person name="Shu S."/>
            <person name="Carlson J."/>
            <person name="Kinoshita T."/>
            <person name="Ohta Y."/>
            <person name="Mawaribuchi S."/>
            <person name="Jenkins J."/>
            <person name="Grimwood J."/>
            <person name="Schmutz J."/>
            <person name="Mitros T."/>
            <person name="Mozaffari S.V."/>
            <person name="Suzuki Y."/>
            <person name="Haramoto Y."/>
            <person name="Yamamoto T.S."/>
            <person name="Takagi C."/>
            <person name="Heald R."/>
            <person name="Miller K."/>
            <person name="Haudenschild C."/>
            <person name="Kitzman J."/>
            <person name="Nakayama T."/>
            <person name="Izutsu Y."/>
            <person name="Robert J."/>
            <person name="Fortriede J."/>
            <person name="Burns K."/>
            <person name="Lotay V."/>
            <person name="Karimi K."/>
            <person name="Yasuoka Y."/>
            <person name="Dichmann D.S."/>
            <person name="Flajnik M.F."/>
            <person name="Houston D.W."/>
            <person name="Shendure J."/>
            <person name="DuPasquier L."/>
            <person name="Vize P.D."/>
            <person name="Zorn A.M."/>
            <person name="Ito M."/>
            <person name="Marcotte E.M."/>
            <person name="Wallingford J.B."/>
            <person name="Ito Y."/>
            <person name="Asashima M."/>
            <person name="Ueno N."/>
            <person name="Matsuda Y."/>
            <person name="Veenstra G.J."/>
            <person name="Fujiyama A."/>
            <person name="Harland R.M."/>
            <person name="Taira M."/>
            <person name="Rokhsar D.S."/>
        </authorList>
    </citation>
    <scope>NUCLEOTIDE SEQUENCE [LARGE SCALE GENOMIC DNA]</scope>
    <source>
        <strain evidence="4">J</strain>
    </source>
</reference>
<dbReference type="PROSITE" id="PS50164">
    <property type="entry name" value="GIY_YIG"/>
    <property type="match status" value="1"/>
</dbReference>
<dbReference type="InterPro" id="IPR035901">
    <property type="entry name" value="GIY-YIG_endonuc_sf"/>
</dbReference>
<gene>
    <name evidence="3" type="ORF">XELAEV_18017710mg</name>
</gene>
<name>A0A974DC12_XENLA</name>
<dbReference type="Gene3D" id="3.40.1440.10">
    <property type="entry name" value="GIY-YIG endonuclease"/>
    <property type="match status" value="1"/>
</dbReference>
<dbReference type="CDD" id="cd10442">
    <property type="entry name" value="GIY-YIG_PLEs"/>
    <property type="match status" value="1"/>
</dbReference>
<dbReference type="PANTHER" id="PTHR21301">
    <property type="entry name" value="REVERSE TRANSCRIPTASE"/>
    <property type="match status" value="1"/>
</dbReference>
<evidence type="ECO:0000313" key="3">
    <source>
        <dbReference type="EMBL" id="OCT89092.1"/>
    </source>
</evidence>
<evidence type="ECO:0000259" key="2">
    <source>
        <dbReference type="PROSITE" id="PS50164"/>
    </source>
</evidence>
<protein>
    <recommendedName>
        <fullName evidence="2">GIY-YIG domain-containing protein</fullName>
    </recommendedName>
</protein>
<organism evidence="3 4">
    <name type="scientific">Xenopus laevis</name>
    <name type="common">African clawed frog</name>
    <dbReference type="NCBI Taxonomy" id="8355"/>
    <lineage>
        <taxon>Eukaryota</taxon>
        <taxon>Metazoa</taxon>
        <taxon>Chordata</taxon>
        <taxon>Craniata</taxon>
        <taxon>Vertebrata</taxon>
        <taxon>Euteleostomi</taxon>
        <taxon>Amphibia</taxon>
        <taxon>Batrachia</taxon>
        <taxon>Anura</taxon>
        <taxon>Pipoidea</taxon>
        <taxon>Pipidae</taxon>
        <taxon>Xenopodinae</taxon>
        <taxon>Xenopus</taxon>
        <taxon>Xenopus</taxon>
    </lineage>
</organism>
<proteinExistence type="predicted"/>
<dbReference type="AlphaFoldDB" id="A0A974DC12"/>
<dbReference type="InterPro" id="IPR058912">
    <property type="entry name" value="HTH_animal"/>
</dbReference>
<dbReference type="Proteomes" id="UP000694892">
    <property type="component" value="Chromosome 3L"/>
</dbReference>
<feature type="domain" description="GIY-YIG" evidence="2">
    <location>
        <begin position="269"/>
        <end position="366"/>
    </location>
</feature>
<dbReference type="Pfam" id="PF26215">
    <property type="entry name" value="HTH_animal"/>
    <property type="match status" value="1"/>
</dbReference>
<evidence type="ECO:0000256" key="1">
    <source>
        <dbReference type="SAM" id="SignalP"/>
    </source>
</evidence>
<dbReference type="InterPro" id="IPR000305">
    <property type="entry name" value="GIY-YIG_endonuc"/>
</dbReference>
<sequence>MPAAPTAGTPAPLSCFLLIARFLGCTRTLSLAPLLLRPGGIQLAEGSFRGERWLKGRSKSCEQATNNLLHAESQHPLRLIRGIPTGQYLRVRRLCSTLSDFKIEADKLYQRFKQRGYSHNSLKKAYKRALTADRSHLLVPRKSLVNSQPSISSDNQKVIRFIGNYSSEHKEIRQILCKHWHILEQDKDLSEAIGNNPTITFRRCKNLRDQLVHSHLSNDTKPTWLENKTKGCYKCGGCQACPFIEKASICLGRLDIPTYTLKHFMNCKTSGVIYLMNCGCGKRYVGKTKREFRRRILEHVGDVKHRRNTSVARHINEIYNGKIEMLKFTAVDHINPTMRVGDIGRKLLQLEAQWIYWLNTKVPYGLNEGFTFSPFL</sequence>
<dbReference type="EMBL" id="CM004470">
    <property type="protein sequence ID" value="OCT89092.1"/>
    <property type="molecule type" value="Genomic_DNA"/>
</dbReference>
<accession>A0A974DC12</accession>
<dbReference type="PANTHER" id="PTHR21301:SF13">
    <property type="match status" value="1"/>
</dbReference>
<dbReference type="SUPFAM" id="SSF82771">
    <property type="entry name" value="GIY-YIG endonuclease"/>
    <property type="match status" value="1"/>
</dbReference>
<dbReference type="Pfam" id="PF01541">
    <property type="entry name" value="GIY-YIG"/>
    <property type="match status" value="1"/>
</dbReference>